<gene>
    <name evidence="1" type="primary">thiS</name>
    <name evidence="1" type="ORF">HRH59_10530</name>
</gene>
<dbReference type="Gene3D" id="3.10.20.30">
    <property type="match status" value="1"/>
</dbReference>
<dbReference type="EMBL" id="JABSOD010000009">
    <property type="protein sequence ID" value="NRQ42988.1"/>
    <property type="molecule type" value="Genomic_DNA"/>
</dbReference>
<dbReference type="PANTHER" id="PTHR34472">
    <property type="entry name" value="SULFUR CARRIER PROTEIN THIS"/>
    <property type="match status" value="1"/>
</dbReference>
<comment type="caution">
    <text evidence="1">The sequence shown here is derived from an EMBL/GenBank/DDBJ whole genome shotgun (WGS) entry which is preliminary data.</text>
</comment>
<dbReference type="AlphaFoldDB" id="A0A7Y5EL99"/>
<sequence length="66" mass="7423">MHIMLNDTPLQLAAVSTLAQLLQQQQLNTEGLAIAVNDSVIAKRLWHEYQLQNHDQIQLFQIVTGG</sequence>
<dbReference type="InterPro" id="IPR010035">
    <property type="entry name" value="Thi_S"/>
</dbReference>
<dbReference type="InterPro" id="IPR016155">
    <property type="entry name" value="Mopterin_synth/thiamin_S_b"/>
</dbReference>
<dbReference type="CDD" id="cd00565">
    <property type="entry name" value="Ubl_ThiS"/>
    <property type="match status" value="1"/>
</dbReference>
<dbReference type="Proteomes" id="UP000523161">
    <property type="component" value="Unassembled WGS sequence"/>
</dbReference>
<name>A0A7Y5EL99_9GAMM</name>
<evidence type="ECO:0000313" key="1">
    <source>
        <dbReference type="EMBL" id="NRQ42988.1"/>
    </source>
</evidence>
<dbReference type="InterPro" id="IPR003749">
    <property type="entry name" value="ThiS/MoaD-like"/>
</dbReference>
<dbReference type="InterPro" id="IPR012675">
    <property type="entry name" value="Beta-grasp_dom_sf"/>
</dbReference>
<dbReference type="SUPFAM" id="SSF54285">
    <property type="entry name" value="MoaD/ThiS"/>
    <property type="match status" value="1"/>
</dbReference>
<dbReference type="NCBIfam" id="TIGR01683">
    <property type="entry name" value="thiS"/>
    <property type="match status" value="1"/>
</dbReference>
<dbReference type="RefSeq" id="WP_173501236.1">
    <property type="nucleotide sequence ID" value="NZ_JABSOD010000009.1"/>
</dbReference>
<evidence type="ECO:0000313" key="2">
    <source>
        <dbReference type="Proteomes" id="UP000523161"/>
    </source>
</evidence>
<protein>
    <submittedName>
        <fullName evidence="1">Sulfur carrier protein ThiS</fullName>
    </submittedName>
</protein>
<accession>A0A7Y5EL99</accession>
<proteinExistence type="predicted"/>
<organism evidence="1 2">
    <name type="scientific">Rheinheimera lutimaris</name>
    <dbReference type="NCBI Taxonomy" id="2740584"/>
    <lineage>
        <taxon>Bacteria</taxon>
        <taxon>Pseudomonadati</taxon>
        <taxon>Pseudomonadota</taxon>
        <taxon>Gammaproteobacteria</taxon>
        <taxon>Chromatiales</taxon>
        <taxon>Chromatiaceae</taxon>
        <taxon>Rheinheimera</taxon>
    </lineage>
</organism>
<dbReference type="Pfam" id="PF02597">
    <property type="entry name" value="ThiS"/>
    <property type="match status" value="1"/>
</dbReference>
<dbReference type="PANTHER" id="PTHR34472:SF1">
    <property type="entry name" value="SULFUR CARRIER PROTEIN THIS"/>
    <property type="match status" value="1"/>
</dbReference>
<keyword evidence="2" id="KW-1185">Reference proteome</keyword>
<reference evidence="1 2" key="1">
    <citation type="submission" date="2020-06" db="EMBL/GenBank/DDBJ databases">
        <title>Rheinheimera sp. nov., a marine bacterium isolated from coastal.</title>
        <authorList>
            <person name="Yu Q."/>
            <person name="Qi Y."/>
            <person name="Pu J."/>
        </authorList>
    </citation>
    <scope>NUCLEOTIDE SEQUENCE [LARGE SCALE GENOMIC DNA]</scope>
    <source>
        <strain evidence="1 2">YQF-2</strain>
    </source>
</reference>